<name>A0A2D4PIX2_MICSU</name>
<reference evidence="1" key="1">
    <citation type="submission" date="2017-07" db="EMBL/GenBank/DDBJ databases">
        <authorList>
            <person name="Mikheyev A."/>
            <person name="Grau M."/>
        </authorList>
    </citation>
    <scope>NUCLEOTIDE SEQUENCE</scope>
    <source>
        <tissue evidence="1">Venom_gland</tissue>
    </source>
</reference>
<reference evidence="1" key="2">
    <citation type="submission" date="2017-11" db="EMBL/GenBank/DDBJ databases">
        <title>Coralsnake Venomics: Analyses of Venom Gland Transcriptomes and Proteomes of Six Brazilian Taxa.</title>
        <authorList>
            <person name="Aird S.D."/>
            <person name="Jorge da Silva N."/>
            <person name="Qiu L."/>
            <person name="Villar-Briones A."/>
            <person name="Aparecida-Saddi V."/>
            <person name="Campos-Telles M.P."/>
            <person name="Grau M."/>
            <person name="Mikheyev A.S."/>
        </authorList>
    </citation>
    <scope>NUCLEOTIDE SEQUENCE</scope>
    <source>
        <tissue evidence="1">Venom_gland</tissue>
    </source>
</reference>
<accession>A0A2D4PIX2</accession>
<dbReference type="EMBL" id="IACN01073732">
    <property type="protein sequence ID" value="LAB57026.1"/>
    <property type="molecule type" value="Transcribed_RNA"/>
</dbReference>
<dbReference type="AlphaFoldDB" id="A0A2D4PIX2"/>
<protein>
    <submittedName>
        <fullName evidence="1">Uncharacterized protein</fullName>
    </submittedName>
</protein>
<proteinExistence type="predicted"/>
<evidence type="ECO:0000313" key="1">
    <source>
        <dbReference type="EMBL" id="LAB57026.1"/>
    </source>
</evidence>
<organism evidence="1">
    <name type="scientific">Micrurus surinamensis</name>
    <name type="common">Surinam coral snake</name>
    <dbReference type="NCBI Taxonomy" id="129470"/>
    <lineage>
        <taxon>Eukaryota</taxon>
        <taxon>Metazoa</taxon>
        <taxon>Chordata</taxon>
        <taxon>Craniata</taxon>
        <taxon>Vertebrata</taxon>
        <taxon>Euteleostomi</taxon>
        <taxon>Lepidosauria</taxon>
        <taxon>Squamata</taxon>
        <taxon>Bifurcata</taxon>
        <taxon>Unidentata</taxon>
        <taxon>Episquamata</taxon>
        <taxon>Toxicofera</taxon>
        <taxon>Serpentes</taxon>
        <taxon>Colubroidea</taxon>
        <taxon>Elapidae</taxon>
        <taxon>Elapinae</taxon>
        <taxon>Micrurus</taxon>
    </lineage>
</organism>
<sequence>MKKQTDKLSRDIHNRKTRLDTNHHTFPLAEQETYLYLTAIKQWVFYLNLDYVTFSVNILLKRTGNLVFEILNYATILTISRPSREGICCHFQSSQHPVHNTTNKQWN</sequence>